<feature type="domain" description="F-box" evidence="1">
    <location>
        <begin position="9"/>
        <end position="39"/>
    </location>
</feature>
<dbReference type="InterPro" id="IPR001810">
    <property type="entry name" value="F-box_dom"/>
</dbReference>
<evidence type="ECO:0000313" key="3">
    <source>
        <dbReference type="RefSeq" id="XP_030380573.1"/>
    </source>
</evidence>
<protein>
    <submittedName>
        <fullName evidence="3">Uncharacterized protein LOC115628551</fullName>
    </submittedName>
</protein>
<dbReference type="Pfam" id="PF00646">
    <property type="entry name" value="F-box"/>
    <property type="match status" value="1"/>
</dbReference>
<dbReference type="InterPro" id="IPR032675">
    <property type="entry name" value="LRR_dom_sf"/>
</dbReference>
<gene>
    <name evidence="3" type="primary">LOC115628551</name>
</gene>
<sequence length="415" mass="48505">MDQMLNEFCWLSILQHLELRDHLALAQVSETLHSIVKYHWRSLSRVKILDDTVQRLTNHPRGMHEFLECASASLQELELKNCSFRLLRKWEFYSFPKLHTLDYQTMYNEDCADEETLLLTQLFPNLRKLTLSNSTSGLHLWCWSKLQELHLIRCDFLNSDLFEEIFSKLPLRKLTLLYYGDDVCLDEGIFAASLCKTLEELVVDDHHLVEDCLRNLLRLPKIRRLTFYTRDYCEYLLKKISKQQPLKVNALLFNDSFWKNGQVAENVLRMLNLRRFALYDDDIGGNQLHSICEKMPNLQELYLMKMRQLPSTKKLWDAIAASDALKVLDLSNTKLDEEFLESSVACLEPTLSKRSAPLQLNCHNCDISQERILTMLKHPKLQVTFDPVKTNIWSARFVDIEFTSTVADLKGSPNP</sequence>
<accession>A0A6J2TZF1</accession>
<dbReference type="RefSeq" id="XP_030380573.1">
    <property type="nucleotide sequence ID" value="XM_030524713.1"/>
</dbReference>
<dbReference type="AlphaFoldDB" id="A0A6J2TZF1"/>
<organism evidence="2 3">
    <name type="scientific">Drosophila lebanonensis</name>
    <name type="common">Fruit fly</name>
    <name type="synonym">Scaptodrosophila lebanonensis</name>
    <dbReference type="NCBI Taxonomy" id="7225"/>
    <lineage>
        <taxon>Eukaryota</taxon>
        <taxon>Metazoa</taxon>
        <taxon>Ecdysozoa</taxon>
        <taxon>Arthropoda</taxon>
        <taxon>Hexapoda</taxon>
        <taxon>Insecta</taxon>
        <taxon>Pterygota</taxon>
        <taxon>Neoptera</taxon>
        <taxon>Endopterygota</taxon>
        <taxon>Diptera</taxon>
        <taxon>Brachycera</taxon>
        <taxon>Muscomorpha</taxon>
        <taxon>Ephydroidea</taxon>
        <taxon>Drosophilidae</taxon>
        <taxon>Scaptodrosophila</taxon>
    </lineage>
</organism>
<proteinExistence type="predicted"/>
<dbReference type="Proteomes" id="UP000504634">
    <property type="component" value="Unplaced"/>
</dbReference>
<evidence type="ECO:0000313" key="2">
    <source>
        <dbReference type="Proteomes" id="UP000504634"/>
    </source>
</evidence>
<name>A0A6J2TZF1_DROLE</name>
<reference evidence="3" key="1">
    <citation type="submission" date="2025-08" db="UniProtKB">
        <authorList>
            <consortium name="RefSeq"/>
        </authorList>
    </citation>
    <scope>IDENTIFICATION</scope>
    <source>
        <strain evidence="3">11010-0011.00</strain>
        <tissue evidence="3">Whole body</tissue>
    </source>
</reference>
<dbReference type="GeneID" id="115628551"/>
<dbReference type="SUPFAM" id="SSF52047">
    <property type="entry name" value="RNI-like"/>
    <property type="match status" value="1"/>
</dbReference>
<dbReference type="OrthoDB" id="8022969at2759"/>
<keyword evidence="2" id="KW-1185">Reference proteome</keyword>
<evidence type="ECO:0000259" key="1">
    <source>
        <dbReference type="Pfam" id="PF00646"/>
    </source>
</evidence>
<dbReference type="Gene3D" id="3.80.10.10">
    <property type="entry name" value="Ribonuclease Inhibitor"/>
    <property type="match status" value="1"/>
</dbReference>